<keyword evidence="2" id="KW-1185">Reference proteome</keyword>
<name>A0A3N4LWU9_9PEZI</name>
<reference evidence="1 2" key="1">
    <citation type="journal article" date="2018" name="Nat. Ecol. Evol.">
        <title>Pezizomycetes genomes reveal the molecular basis of ectomycorrhizal truffle lifestyle.</title>
        <authorList>
            <person name="Murat C."/>
            <person name="Payen T."/>
            <person name="Noel B."/>
            <person name="Kuo A."/>
            <person name="Morin E."/>
            <person name="Chen J."/>
            <person name="Kohler A."/>
            <person name="Krizsan K."/>
            <person name="Balestrini R."/>
            <person name="Da Silva C."/>
            <person name="Montanini B."/>
            <person name="Hainaut M."/>
            <person name="Levati E."/>
            <person name="Barry K.W."/>
            <person name="Belfiori B."/>
            <person name="Cichocki N."/>
            <person name="Clum A."/>
            <person name="Dockter R.B."/>
            <person name="Fauchery L."/>
            <person name="Guy J."/>
            <person name="Iotti M."/>
            <person name="Le Tacon F."/>
            <person name="Lindquist E.A."/>
            <person name="Lipzen A."/>
            <person name="Malagnac F."/>
            <person name="Mello A."/>
            <person name="Molinier V."/>
            <person name="Miyauchi S."/>
            <person name="Poulain J."/>
            <person name="Riccioni C."/>
            <person name="Rubini A."/>
            <person name="Sitrit Y."/>
            <person name="Splivallo R."/>
            <person name="Traeger S."/>
            <person name="Wang M."/>
            <person name="Zifcakova L."/>
            <person name="Wipf D."/>
            <person name="Zambonelli A."/>
            <person name="Paolocci F."/>
            <person name="Nowrousian M."/>
            <person name="Ottonello S."/>
            <person name="Baldrian P."/>
            <person name="Spatafora J.W."/>
            <person name="Henrissat B."/>
            <person name="Nagy L.G."/>
            <person name="Aury J.M."/>
            <person name="Wincker P."/>
            <person name="Grigoriev I.V."/>
            <person name="Bonfante P."/>
            <person name="Martin F.M."/>
        </authorList>
    </citation>
    <scope>NUCLEOTIDE SEQUENCE [LARGE SCALE GENOMIC DNA]</scope>
    <source>
        <strain evidence="1 2">ATCC MYA-4762</strain>
    </source>
</reference>
<organism evidence="1 2">
    <name type="scientific">Terfezia boudieri ATCC MYA-4762</name>
    <dbReference type="NCBI Taxonomy" id="1051890"/>
    <lineage>
        <taxon>Eukaryota</taxon>
        <taxon>Fungi</taxon>
        <taxon>Dikarya</taxon>
        <taxon>Ascomycota</taxon>
        <taxon>Pezizomycotina</taxon>
        <taxon>Pezizomycetes</taxon>
        <taxon>Pezizales</taxon>
        <taxon>Pezizaceae</taxon>
        <taxon>Terfezia</taxon>
    </lineage>
</organism>
<evidence type="ECO:0000313" key="2">
    <source>
        <dbReference type="Proteomes" id="UP000267821"/>
    </source>
</evidence>
<dbReference type="AlphaFoldDB" id="A0A3N4LWU9"/>
<evidence type="ECO:0000313" key="1">
    <source>
        <dbReference type="EMBL" id="RPB26178.1"/>
    </source>
</evidence>
<dbReference type="InParanoid" id="A0A3N4LWU9"/>
<dbReference type="EMBL" id="ML121535">
    <property type="protein sequence ID" value="RPB26178.1"/>
    <property type="molecule type" value="Genomic_DNA"/>
</dbReference>
<accession>A0A3N4LWU9</accession>
<dbReference type="Proteomes" id="UP000267821">
    <property type="component" value="Unassembled WGS sequence"/>
</dbReference>
<sequence>MAAVGKHALQGYWGGLPKERRRYVDAIECWGRADERVLKEIFDTLVPGQARPL</sequence>
<protein>
    <submittedName>
        <fullName evidence="1">Uncharacterized protein</fullName>
    </submittedName>
</protein>
<gene>
    <name evidence="1" type="ORF">L211DRAFT_835545</name>
</gene>
<proteinExistence type="predicted"/>